<dbReference type="PANTHER" id="PTHR11999">
    <property type="entry name" value="GROUP II PYRIDOXAL-5-PHOSPHATE DECARBOXYLASE"/>
    <property type="match status" value="1"/>
</dbReference>
<sequence>MRSGQRVWSLSSHRRSIRRKCMHIPKFRHFINGVEDADSFSFNAHKWFFTTLNCYCLWVKDPSALVKALSTSPEYLRNKATESKKVIDYKDWQVALSRRFRAMKLWMVLRKL</sequence>
<dbReference type="SUPFAM" id="SSF53383">
    <property type="entry name" value="PLP-dependent transferases"/>
    <property type="match status" value="1"/>
</dbReference>
<evidence type="ECO:0000256" key="6">
    <source>
        <dbReference type="RuleBase" id="RU000382"/>
    </source>
</evidence>
<dbReference type="Proteomes" id="UP000607653">
    <property type="component" value="Unassembled WGS sequence"/>
</dbReference>
<dbReference type="AlphaFoldDB" id="A0A822YV68"/>
<evidence type="ECO:0000256" key="5">
    <source>
        <dbReference type="ARBA" id="ARBA00023239"/>
    </source>
</evidence>
<dbReference type="Gene3D" id="3.40.640.10">
    <property type="entry name" value="Type I PLP-dependent aspartate aminotransferase-like (Major domain)"/>
    <property type="match status" value="1"/>
</dbReference>
<comment type="similarity">
    <text evidence="2 6">Belongs to the group II decarboxylase family.</text>
</comment>
<dbReference type="PANTHER" id="PTHR11999:SF96">
    <property type="entry name" value="TYROSINE DECARBOXYLASE"/>
    <property type="match status" value="1"/>
</dbReference>
<dbReference type="GO" id="GO:0019752">
    <property type="term" value="P:carboxylic acid metabolic process"/>
    <property type="evidence" value="ECO:0007669"/>
    <property type="project" value="InterPro"/>
</dbReference>
<reference evidence="7 8" key="1">
    <citation type="journal article" date="2020" name="Mol. Biol. Evol.">
        <title>Distinct Expression and Methylation Patterns for Genes with Different Fates following a Single Whole-Genome Duplication in Flowering Plants.</title>
        <authorList>
            <person name="Shi T."/>
            <person name="Rahmani R.S."/>
            <person name="Gugger P.F."/>
            <person name="Wang M."/>
            <person name="Li H."/>
            <person name="Zhang Y."/>
            <person name="Li Z."/>
            <person name="Wang Q."/>
            <person name="Van de Peer Y."/>
            <person name="Marchal K."/>
            <person name="Chen J."/>
        </authorList>
    </citation>
    <scope>NUCLEOTIDE SEQUENCE [LARGE SCALE GENOMIC DNA]</scope>
    <source>
        <tissue evidence="7">Leaf</tissue>
    </source>
</reference>
<accession>A0A822YV68</accession>
<dbReference type="InterPro" id="IPR010977">
    <property type="entry name" value="Aromatic_deC"/>
</dbReference>
<evidence type="ECO:0000313" key="7">
    <source>
        <dbReference type="EMBL" id="DAD37954.1"/>
    </source>
</evidence>
<comment type="caution">
    <text evidence="7">The sequence shown here is derived from an EMBL/GenBank/DDBJ whole genome shotgun (WGS) entry which is preliminary data.</text>
</comment>
<dbReference type="InterPro" id="IPR015421">
    <property type="entry name" value="PyrdxlP-dep_Trfase_major"/>
</dbReference>
<comment type="cofactor">
    <cofactor evidence="1 6">
        <name>pyridoxal 5'-phosphate</name>
        <dbReference type="ChEBI" id="CHEBI:597326"/>
    </cofactor>
</comment>
<dbReference type="GO" id="GO:0030170">
    <property type="term" value="F:pyridoxal phosphate binding"/>
    <property type="evidence" value="ECO:0007669"/>
    <property type="project" value="InterPro"/>
</dbReference>
<dbReference type="GO" id="GO:0016831">
    <property type="term" value="F:carboxy-lyase activity"/>
    <property type="evidence" value="ECO:0007669"/>
    <property type="project" value="InterPro"/>
</dbReference>
<keyword evidence="8" id="KW-1185">Reference proteome</keyword>
<evidence type="ECO:0000256" key="3">
    <source>
        <dbReference type="ARBA" id="ARBA00022793"/>
    </source>
</evidence>
<keyword evidence="3" id="KW-0210">Decarboxylase</keyword>
<dbReference type="Pfam" id="PF00282">
    <property type="entry name" value="Pyridoxal_deC"/>
    <property type="match status" value="1"/>
</dbReference>
<dbReference type="PROSITE" id="PS00392">
    <property type="entry name" value="DDC_GAD_HDC_YDC"/>
    <property type="match status" value="1"/>
</dbReference>
<dbReference type="InterPro" id="IPR015424">
    <property type="entry name" value="PyrdxlP-dep_Trfase"/>
</dbReference>
<evidence type="ECO:0000256" key="1">
    <source>
        <dbReference type="ARBA" id="ARBA00001933"/>
    </source>
</evidence>
<protein>
    <submittedName>
        <fullName evidence="7">Uncharacterized protein</fullName>
    </submittedName>
</protein>
<evidence type="ECO:0000256" key="4">
    <source>
        <dbReference type="ARBA" id="ARBA00022898"/>
    </source>
</evidence>
<name>A0A822YV68_NELNU</name>
<keyword evidence="5 6" id="KW-0456">Lyase</keyword>
<proteinExistence type="inferred from homology"/>
<dbReference type="InterPro" id="IPR021115">
    <property type="entry name" value="Pyridoxal-P_BS"/>
</dbReference>
<organism evidence="7 8">
    <name type="scientific">Nelumbo nucifera</name>
    <name type="common">Sacred lotus</name>
    <dbReference type="NCBI Taxonomy" id="4432"/>
    <lineage>
        <taxon>Eukaryota</taxon>
        <taxon>Viridiplantae</taxon>
        <taxon>Streptophyta</taxon>
        <taxon>Embryophyta</taxon>
        <taxon>Tracheophyta</taxon>
        <taxon>Spermatophyta</taxon>
        <taxon>Magnoliopsida</taxon>
        <taxon>Proteales</taxon>
        <taxon>Nelumbonaceae</taxon>
        <taxon>Nelumbo</taxon>
    </lineage>
</organism>
<dbReference type="InterPro" id="IPR002129">
    <property type="entry name" value="PyrdxlP-dep_de-COase"/>
</dbReference>
<dbReference type="EMBL" id="DUZY01000004">
    <property type="protein sequence ID" value="DAD37954.1"/>
    <property type="molecule type" value="Genomic_DNA"/>
</dbReference>
<evidence type="ECO:0000256" key="2">
    <source>
        <dbReference type="ARBA" id="ARBA00009533"/>
    </source>
</evidence>
<evidence type="ECO:0000313" key="8">
    <source>
        <dbReference type="Proteomes" id="UP000607653"/>
    </source>
</evidence>
<gene>
    <name evidence="7" type="ORF">HUJ06_008595</name>
</gene>
<keyword evidence="4 6" id="KW-0663">Pyridoxal phosphate</keyword>